<dbReference type="EMBL" id="LR796784">
    <property type="protein sequence ID" value="CAB4166045.1"/>
    <property type="molecule type" value="Genomic_DNA"/>
</dbReference>
<proteinExistence type="predicted"/>
<reference evidence="2" key="1">
    <citation type="submission" date="2020-04" db="EMBL/GenBank/DDBJ databases">
        <authorList>
            <person name="Chiriac C."/>
            <person name="Salcher M."/>
            <person name="Ghai R."/>
            <person name="Kavagutti S V."/>
        </authorList>
    </citation>
    <scope>NUCLEOTIDE SEQUENCE</scope>
</reference>
<accession>A0A6J5PAC6</accession>
<evidence type="ECO:0000256" key="1">
    <source>
        <dbReference type="SAM" id="MobiDB-lite"/>
    </source>
</evidence>
<feature type="region of interest" description="Disordered" evidence="1">
    <location>
        <begin position="37"/>
        <end position="57"/>
    </location>
</feature>
<sequence>MIAHSCANVTLLRGFLRVRLATFFTENKDFYSMTTPAKIKRPVGSPPGPRPHTWRAGPDPVARAQYRAWVQTRTQAEWRGEIWKITWDQWQAIWQGKWHLRGRTAQSLCITRRDMSLPWTESNAIVITRRQHGQRRMDTNRATGYSRARIL</sequence>
<organism evidence="2">
    <name type="scientific">uncultured Caudovirales phage</name>
    <dbReference type="NCBI Taxonomy" id="2100421"/>
    <lineage>
        <taxon>Viruses</taxon>
        <taxon>Duplodnaviria</taxon>
        <taxon>Heunggongvirae</taxon>
        <taxon>Uroviricota</taxon>
        <taxon>Caudoviricetes</taxon>
        <taxon>Peduoviridae</taxon>
        <taxon>Maltschvirus</taxon>
        <taxon>Maltschvirus maltsch</taxon>
    </lineage>
</organism>
<gene>
    <name evidence="2" type="ORF">UFOVP841_19</name>
</gene>
<name>A0A6J5PAC6_9CAUD</name>
<protein>
    <submittedName>
        <fullName evidence="2">Uncharacterized protein</fullName>
    </submittedName>
</protein>
<feature type="region of interest" description="Disordered" evidence="1">
    <location>
        <begin position="132"/>
        <end position="151"/>
    </location>
</feature>
<evidence type="ECO:0000313" key="2">
    <source>
        <dbReference type="EMBL" id="CAB4166045.1"/>
    </source>
</evidence>